<dbReference type="GO" id="GO:0000045">
    <property type="term" value="P:autophagosome assembly"/>
    <property type="evidence" value="ECO:0007669"/>
    <property type="project" value="TreeGrafter"/>
</dbReference>
<comment type="subcellular location">
    <subcellularLocation>
        <location evidence="1">Cytoplasm</location>
    </subcellularLocation>
</comment>
<comment type="similarity">
    <text evidence="2">Belongs to the ATG3 family.</text>
</comment>
<dbReference type="OrthoDB" id="1584384at2759"/>
<evidence type="ECO:0000256" key="6">
    <source>
        <dbReference type="ARBA" id="ARBA00022927"/>
    </source>
</evidence>
<dbReference type="GO" id="GO:0015031">
    <property type="term" value="P:protein transport"/>
    <property type="evidence" value="ECO:0007669"/>
    <property type="project" value="UniProtKB-KW"/>
</dbReference>
<dbReference type="KEGG" id="sre:PTSG_00830"/>
<dbReference type="InParanoid" id="F2TXL4"/>
<dbReference type="Proteomes" id="UP000007799">
    <property type="component" value="Unassembled WGS sequence"/>
</dbReference>
<evidence type="ECO:0000256" key="7">
    <source>
        <dbReference type="ARBA" id="ARBA00023006"/>
    </source>
</evidence>
<evidence type="ECO:0000256" key="1">
    <source>
        <dbReference type="ARBA" id="ARBA00004496"/>
    </source>
</evidence>
<keyword evidence="3" id="KW-0813">Transport</keyword>
<evidence type="ECO:0000313" key="10">
    <source>
        <dbReference type="Proteomes" id="UP000007799"/>
    </source>
</evidence>
<keyword evidence="7" id="KW-0072">Autophagy</keyword>
<dbReference type="GO" id="GO:0000407">
    <property type="term" value="C:phagophore assembly site"/>
    <property type="evidence" value="ECO:0007669"/>
    <property type="project" value="TreeGrafter"/>
</dbReference>
<feature type="region of interest" description="Disordered" evidence="8">
    <location>
        <begin position="134"/>
        <end position="153"/>
    </location>
</feature>
<dbReference type="FunCoup" id="F2TXL4">
    <property type="interactions" value="1890"/>
</dbReference>
<evidence type="ECO:0000256" key="3">
    <source>
        <dbReference type="ARBA" id="ARBA00022448"/>
    </source>
</evidence>
<dbReference type="STRING" id="946362.F2TXL4"/>
<dbReference type="GO" id="GO:0000422">
    <property type="term" value="P:autophagy of mitochondrion"/>
    <property type="evidence" value="ECO:0007669"/>
    <property type="project" value="TreeGrafter"/>
</dbReference>
<dbReference type="GO" id="GO:0019776">
    <property type="term" value="F:Atg8-family ligase activity"/>
    <property type="evidence" value="ECO:0007669"/>
    <property type="project" value="TreeGrafter"/>
</dbReference>
<accession>F2TXL4</accession>
<dbReference type="EMBL" id="GL832956">
    <property type="protein sequence ID" value="EGD76123.1"/>
    <property type="molecule type" value="Genomic_DNA"/>
</dbReference>
<keyword evidence="4" id="KW-0963">Cytoplasm</keyword>
<keyword evidence="5" id="KW-0833">Ubl conjugation pathway</keyword>
<protein>
    <submittedName>
        <fullName evidence="9">Uncharacterized protein</fullName>
    </submittedName>
</protein>
<dbReference type="AlphaFoldDB" id="F2TXL4"/>
<evidence type="ECO:0000313" key="9">
    <source>
        <dbReference type="EMBL" id="EGD76123.1"/>
    </source>
</evidence>
<evidence type="ECO:0000256" key="4">
    <source>
        <dbReference type="ARBA" id="ARBA00022490"/>
    </source>
</evidence>
<gene>
    <name evidence="9" type="ORF">PTSG_00830</name>
</gene>
<dbReference type="RefSeq" id="XP_004998298.1">
    <property type="nucleotide sequence ID" value="XM_004998241.1"/>
</dbReference>
<dbReference type="Pfam" id="PF03987">
    <property type="entry name" value="Autophagy_act_C"/>
    <property type="match status" value="1"/>
</dbReference>
<dbReference type="eggNOG" id="KOG2981">
    <property type="taxonomic scope" value="Eukaryota"/>
</dbReference>
<keyword evidence="6" id="KW-0653">Protein transport</keyword>
<dbReference type="InterPro" id="IPR007135">
    <property type="entry name" value="Atg3/Atg10"/>
</dbReference>
<dbReference type="PANTHER" id="PTHR12866:SF2">
    <property type="entry name" value="UBIQUITIN-LIKE-CONJUGATING ENZYME ATG3"/>
    <property type="match status" value="1"/>
</dbReference>
<name>F2TXL4_SALR5</name>
<dbReference type="OMA" id="HCPTWSW"/>
<organism evidence="10">
    <name type="scientific">Salpingoeca rosetta (strain ATCC 50818 / BSB-021)</name>
    <dbReference type="NCBI Taxonomy" id="946362"/>
    <lineage>
        <taxon>Eukaryota</taxon>
        <taxon>Choanoflagellata</taxon>
        <taxon>Craspedida</taxon>
        <taxon>Salpingoecidae</taxon>
        <taxon>Salpingoeca</taxon>
    </lineage>
</organism>
<evidence type="ECO:0000256" key="8">
    <source>
        <dbReference type="SAM" id="MobiDB-lite"/>
    </source>
</evidence>
<sequence>MSQLRTKITQKVMLTLDSLQKGITDSNFSKTGKLTAKEFVEAGDFLVANFPSWSWAAGLAENKRSHLPDDKQFLISKNVPCFPREEREIQLDELKLDDDDDGWVQTSLVGAPEACGVVPDLEDDVPVKAQEELDDDAAEADLDDVPTLDDDDDLEGAYYKDAVEDDDEAALDPSGDADNIKKLRSYDISIHYDAHYSTPRVWLFGYDPDGKPLQGDAWKADFSPEHVDKTVTFERHPHLGYHCASIHPCKHAEGMKNTVELLVGDQGAVSAKFYMVIFLKFIQSVIPNIEYDYTSKFEVSPRQAD</sequence>
<keyword evidence="10" id="KW-1185">Reference proteome</keyword>
<dbReference type="GO" id="GO:0044804">
    <property type="term" value="P:nucleophagy"/>
    <property type="evidence" value="ECO:0007669"/>
    <property type="project" value="TreeGrafter"/>
</dbReference>
<proteinExistence type="inferred from homology"/>
<evidence type="ECO:0000256" key="5">
    <source>
        <dbReference type="ARBA" id="ARBA00022786"/>
    </source>
</evidence>
<dbReference type="GO" id="GO:0061723">
    <property type="term" value="P:glycophagy"/>
    <property type="evidence" value="ECO:0007669"/>
    <property type="project" value="TreeGrafter"/>
</dbReference>
<dbReference type="GeneID" id="16078893"/>
<dbReference type="GO" id="GO:0005829">
    <property type="term" value="C:cytosol"/>
    <property type="evidence" value="ECO:0007669"/>
    <property type="project" value="TreeGrafter"/>
</dbReference>
<evidence type="ECO:0000256" key="2">
    <source>
        <dbReference type="ARBA" id="ARBA00007683"/>
    </source>
</evidence>
<dbReference type="PANTHER" id="PTHR12866">
    <property type="entry name" value="UBIQUITIN-LIKE-CONJUGATING ENZYME ATG3"/>
    <property type="match status" value="1"/>
</dbReference>
<reference evidence="9" key="1">
    <citation type="submission" date="2009-08" db="EMBL/GenBank/DDBJ databases">
        <title>Annotation of Salpingoeca rosetta.</title>
        <authorList>
            <consortium name="The Broad Institute Genome Sequencing Platform"/>
            <person name="Russ C."/>
            <person name="Cuomo C."/>
            <person name="Burger G."/>
            <person name="Gray M.W."/>
            <person name="Holland P.W.H."/>
            <person name="King N."/>
            <person name="Lang F.B.F."/>
            <person name="Roger A.J."/>
            <person name="Ruiz-Trillo I."/>
            <person name="Young S.K."/>
            <person name="Zeng Q."/>
            <person name="Gargeya S."/>
            <person name="Alvarado L."/>
            <person name="Berlin A."/>
            <person name="Chapman S.B."/>
            <person name="Chen Z."/>
            <person name="Freedman E."/>
            <person name="Gellesch M."/>
            <person name="Goldberg J."/>
            <person name="Griggs A."/>
            <person name="Gujja S."/>
            <person name="Heilman E."/>
            <person name="Heiman D."/>
            <person name="Howarth C."/>
            <person name="Mehta T."/>
            <person name="Neiman D."/>
            <person name="Pearson M."/>
            <person name="Roberts A."/>
            <person name="Saif S."/>
            <person name="Shea T."/>
            <person name="Shenoy N."/>
            <person name="Sisk P."/>
            <person name="Stolte C."/>
            <person name="Sykes S."/>
            <person name="White J."/>
            <person name="Yandava C."/>
            <person name="Haas B."/>
            <person name="Nusbaum C."/>
            <person name="Birren B."/>
        </authorList>
    </citation>
    <scope>NUCLEOTIDE SEQUENCE [LARGE SCALE GENOMIC DNA]</scope>
    <source>
        <strain evidence="9">ATCC 50818</strain>
    </source>
</reference>